<accession>A0A8S3XVY0</accession>
<comment type="caution">
    <text evidence="1">The sequence shown here is derived from an EMBL/GenBank/DDBJ whole genome shotgun (WGS) entry which is preliminary data.</text>
</comment>
<sequence>MDRDTFNELLEMVRPMITKKNTVMRQAVSAEERLIATLRFLATGRSYKDLRFSTVTSFQLLSKIIPETCWAIYKALKKTIKVVYYNDIYLSFSKITNSLIALASPSYIILFVCDGMLGCDGDVWVGCGDGDGFVGCGDDDGWVGCGDGVGLVGCGYGDGLVGCGDGVGLEGCGDGWLECGDGDGWVGYGDGDGWM</sequence>
<evidence type="ECO:0000313" key="1">
    <source>
        <dbReference type="EMBL" id="CAG5043540.1"/>
    </source>
</evidence>
<evidence type="ECO:0000313" key="2">
    <source>
        <dbReference type="Proteomes" id="UP000691718"/>
    </source>
</evidence>
<gene>
    <name evidence="1" type="ORF">PAPOLLO_LOCUS22749</name>
</gene>
<dbReference type="AlphaFoldDB" id="A0A8S3XVY0"/>
<keyword evidence="2" id="KW-1185">Reference proteome</keyword>
<dbReference type="EMBL" id="CAJQZP010001402">
    <property type="protein sequence ID" value="CAG5043540.1"/>
    <property type="molecule type" value="Genomic_DNA"/>
</dbReference>
<dbReference type="Proteomes" id="UP000691718">
    <property type="component" value="Unassembled WGS sequence"/>
</dbReference>
<proteinExistence type="predicted"/>
<protein>
    <submittedName>
        <fullName evidence="1">(apollo) hypothetical protein</fullName>
    </submittedName>
</protein>
<reference evidence="1" key="1">
    <citation type="submission" date="2021-04" db="EMBL/GenBank/DDBJ databases">
        <authorList>
            <person name="Tunstrom K."/>
        </authorList>
    </citation>
    <scope>NUCLEOTIDE SEQUENCE</scope>
</reference>
<name>A0A8S3XVY0_PARAO</name>
<dbReference type="OrthoDB" id="2668416at2759"/>
<organism evidence="1 2">
    <name type="scientific">Parnassius apollo</name>
    <name type="common">Apollo butterfly</name>
    <name type="synonym">Papilio apollo</name>
    <dbReference type="NCBI Taxonomy" id="110799"/>
    <lineage>
        <taxon>Eukaryota</taxon>
        <taxon>Metazoa</taxon>
        <taxon>Ecdysozoa</taxon>
        <taxon>Arthropoda</taxon>
        <taxon>Hexapoda</taxon>
        <taxon>Insecta</taxon>
        <taxon>Pterygota</taxon>
        <taxon>Neoptera</taxon>
        <taxon>Endopterygota</taxon>
        <taxon>Lepidoptera</taxon>
        <taxon>Glossata</taxon>
        <taxon>Ditrysia</taxon>
        <taxon>Papilionoidea</taxon>
        <taxon>Papilionidae</taxon>
        <taxon>Parnassiinae</taxon>
        <taxon>Parnassini</taxon>
        <taxon>Parnassius</taxon>
        <taxon>Parnassius</taxon>
    </lineage>
</organism>